<dbReference type="GO" id="GO:0009269">
    <property type="term" value="P:response to desiccation"/>
    <property type="evidence" value="ECO:0007669"/>
    <property type="project" value="InterPro"/>
</dbReference>
<evidence type="ECO:0000256" key="1">
    <source>
        <dbReference type="ARBA" id="ARBA00005960"/>
    </source>
</evidence>
<comment type="caution">
    <text evidence="3">The sequence shown here is derived from an EMBL/GenBank/DDBJ whole genome shotgun (WGS) entry which is preliminary data.</text>
</comment>
<dbReference type="AlphaFoldDB" id="A0A9R1UZM8"/>
<proteinExistence type="inferred from homology"/>
<dbReference type="Gene3D" id="2.60.40.1820">
    <property type="match status" value="1"/>
</dbReference>
<dbReference type="InterPro" id="IPR013990">
    <property type="entry name" value="WHy-dom"/>
</dbReference>
<dbReference type="SMART" id="SM00769">
    <property type="entry name" value="WHy"/>
    <property type="match status" value="1"/>
</dbReference>
<dbReference type="PANTHER" id="PTHR31459">
    <property type="match status" value="1"/>
</dbReference>
<dbReference type="Proteomes" id="UP000235145">
    <property type="component" value="Unassembled WGS sequence"/>
</dbReference>
<dbReference type="SUPFAM" id="SSF117070">
    <property type="entry name" value="LEA14-like"/>
    <property type="match status" value="1"/>
</dbReference>
<dbReference type="FunFam" id="2.60.40.1820:FF:000001">
    <property type="entry name" value="Desiccation protectant protein Lea14-like"/>
    <property type="match status" value="1"/>
</dbReference>
<keyword evidence="4" id="KW-1185">Reference proteome</keyword>
<reference evidence="3 4" key="1">
    <citation type="journal article" date="2017" name="Nat. Commun.">
        <title>Genome assembly with in vitro proximity ligation data and whole-genome triplication in lettuce.</title>
        <authorList>
            <person name="Reyes-Chin-Wo S."/>
            <person name="Wang Z."/>
            <person name="Yang X."/>
            <person name="Kozik A."/>
            <person name="Arikit S."/>
            <person name="Song C."/>
            <person name="Xia L."/>
            <person name="Froenicke L."/>
            <person name="Lavelle D.O."/>
            <person name="Truco M.J."/>
            <person name="Xia R."/>
            <person name="Zhu S."/>
            <person name="Xu C."/>
            <person name="Xu H."/>
            <person name="Xu X."/>
            <person name="Cox K."/>
            <person name="Korf I."/>
            <person name="Meyers B.C."/>
            <person name="Michelmore R.W."/>
        </authorList>
    </citation>
    <scope>NUCLEOTIDE SEQUENCE [LARGE SCALE GENOMIC DNA]</scope>
    <source>
        <strain evidence="4">cv. Salinas</strain>
        <tissue evidence="3">Seedlings</tissue>
    </source>
</reference>
<accession>A0A9R1UZM8</accession>
<dbReference type="Pfam" id="PF03168">
    <property type="entry name" value="LEA_2"/>
    <property type="match status" value="1"/>
</dbReference>
<sequence>MAIEESGIGSSMQQITLGSFVLEQKQILLENNPTFSFLKLWLTIVAGDMASLLDKAKQFVSDAVASMEKPEASVTDVDLKEVSLGSVTYLAKVKVLNPYSVSIPIGEIRYVLKSSGSEIASGTVPDPGSLKGDGETMLNVDIKVPHSVLVTLVKDIGRDWDIDYDLKVTLVVDLPLIGNISIPITSTGEVKLPTLSDFFT</sequence>
<name>A0A9R1UZM8_LACSA</name>
<protein>
    <recommendedName>
        <fullName evidence="2">Water stress and hypersensitive response domain-containing protein</fullName>
    </recommendedName>
</protein>
<evidence type="ECO:0000259" key="2">
    <source>
        <dbReference type="SMART" id="SM00769"/>
    </source>
</evidence>
<comment type="similarity">
    <text evidence="1">Belongs to the LEA type 2 family.</text>
</comment>
<evidence type="ECO:0000313" key="4">
    <source>
        <dbReference type="Proteomes" id="UP000235145"/>
    </source>
</evidence>
<dbReference type="PANTHER" id="PTHR31459:SF23">
    <property type="entry name" value="LATE EMBRYOGENESIS ABUNDANT PROTEIN, LEA_2 SUBGROUP"/>
    <property type="match status" value="1"/>
</dbReference>
<dbReference type="EMBL" id="NBSK02000007">
    <property type="protein sequence ID" value="KAJ0196184.1"/>
    <property type="molecule type" value="Genomic_DNA"/>
</dbReference>
<gene>
    <name evidence="3" type="ORF">LSAT_V11C700343560</name>
</gene>
<evidence type="ECO:0000313" key="3">
    <source>
        <dbReference type="EMBL" id="KAJ0196184.1"/>
    </source>
</evidence>
<dbReference type="InterPro" id="IPR045043">
    <property type="entry name" value="Lea14-like"/>
</dbReference>
<dbReference type="InterPro" id="IPR004864">
    <property type="entry name" value="LEA_2"/>
</dbReference>
<organism evidence="3 4">
    <name type="scientific">Lactuca sativa</name>
    <name type="common">Garden lettuce</name>
    <dbReference type="NCBI Taxonomy" id="4236"/>
    <lineage>
        <taxon>Eukaryota</taxon>
        <taxon>Viridiplantae</taxon>
        <taxon>Streptophyta</taxon>
        <taxon>Embryophyta</taxon>
        <taxon>Tracheophyta</taxon>
        <taxon>Spermatophyta</taxon>
        <taxon>Magnoliopsida</taxon>
        <taxon>eudicotyledons</taxon>
        <taxon>Gunneridae</taxon>
        <taxon>Pentapetalae</taxon>
        <taxon>asterids</taxon>
        <taxon>campanulids</taxon>
        <taxon>Asterales</taxon>
        <taxon>Asteraceae</taxon>
        <taxon>Cichorioideae</taxon>
        <taxon>Cichorieae</taxon>
        <taxon>Lactucinae</taxon>
        <taxon>Lactuca</taxon>
    </lineage>
</organism>
<feature type="domain" description="Water stress and hypersensitive response" evidence="2">
    <location>
        <begin position="72"/>
        <end position="189"/>
    </location>
</feature>